<reference evidence="2 3" key="1">
    <citation type="submission" date="2018-06" db="EMBL/GenBank/DDBJ databases">
        <title>Isolation of heavy metals resistant Paenibacillus silvae NC2 from Gold-Copper mine in ZiJin, China.</title>
        <authorList>
            <person name="Xu J."/>
            <person name="Mazhar H.S."/>
            <person name="Rensing C."/>
        </authorList>
    </citation>
    <scope>NUCLEOTIDE SEQUENCE [LARGE SCALE GENOMIC DNA]</scope>
    <source>
        <strain evidence="2 3">NC2</strain>
    </source>
</reference>
<organism evidence="2 3">
    <name type="scientific">Paenibacillus silvae</name>
    <dbReference type="NCBI Taxonomy" id="1325358"/>
    <lineage>
        <taxon>Bacteria</taxon>
        <taxon>Bacillati</taxon>
        <taxon>Bacillota</taxon>
        <taxon>Bacilli</taxon>
        <taxon>Bacillales</taxon>
        <taxon>Paenibacillaceae</taxon>
        <taxon>Paenibacillus</taxon>
    </lineage>
</organism>
<accession>A0A2W6NKR4</accession>
<dbReference type="EMBL" id="QKWW01000018">
    <property type="protein sequence ID" value="PZT56482.1"/>
    <property type="molecule type" value="Genomic_DNA"/>
</dbReference>
<name>A0A2W6NKR4_9BACL</name>
<dbReference type="AlphaFoldDB" id="A0A2W6NKR4"/>
<evidence type="ECO:0000313" key="2">
    <source>
        <dbReference type="EMBL" id="PZT56482.1"/>
    </source>
</evidence>
<feature type="region of interest" description="Disordered" evidence="1">
    <location>
        <begin position="52"/>
        <end position="71"/>
    </location>
</feature>
<sequence length="71" mass="7969">MTAIQHEWIAVSSKASTKVHGTAKEAEMPARSEAFAFIIEFSPCRGWIKKFEDNGDQKGIPRTKLAPKHQE</sequence>
<dbReference type="Proteomes" id="UP000249204">
    <property type="component" value="Unassembled WGS sequence"/>
</dbReference>
<evidence type="ECO:0000256" key="1">
    <source>
        <dbReference type="SAM" id="MobiDB-lite"/>
    </source>
</evidence>
<protein>
    <submittedName>
        <fullName evidence="2">Uncharacterized protein</fullName>
    </submittedName>
</protein>
<dbReference type="RefSeq" id="WP_111269474.1">
    <property type="nucleotide sequence ID" value="NZ_QKWW01000018.1"/>
</dbReference>
<proteinExistence type="predicted"/>
<comment type="caution">
    <text evidence="2">The sequence shown here is derived from an EMBL/GenBank/DDBJ whole genome shotgun (WGS) entry which is preliminary data.</text>
</comment>
<evidence type="ECO:0000313" key="3">
    <source>
        <dbReference type="Proteomes" id="UP000249204"/>
    </source>
</evidence>
<gene>
    <name evidence="2" type="ORF">DN757_06570</name>
</gene>